<protein>
    <submittedName>
        <fullName evidence="1">Phage XkdN-like protein</fullName>
    </submittedName>
</protein>
<evidence type="ECO:0000313" key="1">
    <source>
        <dbReference type="EMBL" id="VYS76120.1"/>
    </source>
</evidence>
<name>A0A6N2R8B9_9FIRM</name>
<organism evidence="1">
    <name type="scientific">uncultured Anaerotruncus sp</name>
    <dbReference type="NCBI Taxonomy" id="905011"/>
    <lineage>
        <taxon>Bacteria</taxon>
        <taxon>Bacillati</taxon>
        <taxon>Bacillota</taxon>
        <taxon>Clostridia</taxon>
        <taxon>Eubacteriales</taxon>
        <taxon>Oscillospiraceae</taxon>
        <taxon>Anaerotruncus</taxon>
        <taxon>environmental samples</taxon>
    </lineage>
</organism>
<dbReference type="AlphaFoldDB" id="A0A6N2R8B9"/>
<accession>A0A6N2R8B9</accession>
<dbReference type="Pfam" id="PF08890">
    <property type="entry name" value="Phage_TAC_5"/>
    <property type="match status" value="1"/>
</dbReference>
<dbReference type="InterPro" id="IPR014986">
    <property type="entry name" value="XkdN-like"/>
</dbReference>
<proteinExistence type="predicted"/>
<reference evidence="1" key="1">
    <citation type="submission" date="2019-11" db="EMBL/GenBank/DDBJ databases">
        <authorList>
            <person name="Feng L."/>
        </authorList>
    </citation>
    <scope>NUCLEOTIDE SEQUENCE</scope>
    <source>
        <strain evidence="1">AundefinedLFYP135</strain>
    </source>
</reference>
<sequence length="135" mass="15244">MGNLTEFLMKDFEQAAVEKEVNIKPFPFPFIVRSIPQAENKELEKSCEKKRFNPKTKQTEVETDRSLYVTRLIIACCAEPNFKSAELQAKFGVMGADALLEKLLTPGQYADLLIAVQEVNGFDDDINDLVNEAKN</sequence>
<dbReference type="EMBL" id="CACRSL010000003">
    <property type="protein sequence ID" value="VYS76120.1"/>
    <property type="molecule type" value="Genomic_DNA"/>
</dbReference>
<gene>
    <name evidence="1" type="ORF">AULFYP135_00246</name>
</gene>
<dbReference type="Gene3D" id="3.30.2220.30">
    <property type="match status" value="1"/>
</dbReference>
<dbReference type="InterPro" id="IPR038559">
    <property type="entry name" value="XkdN-like_sf"/>
</dbReference>